<proteinExistence type="predicted"/>
<reference evidence="2" key="2">
    <citation type="submission" date="2012-08" db="EMBL/GenBank/DDBJ databases">
        <title>Genome sequence of Kazachstania naganishii.</title>
        <authorList>
            <person name="Gordon J.L."/>
            <person name="Armisen D."/>
            <person name="Proux-Wera E."/>
            <person name="OhEigeartaigh S.S."/>
            <person name="Byrne K.P."/>
            <person name="Wolfe K.H."/>
        </authorList>
    </citation>
    <scope>NUCLEOTIDE SEQUENCE [LARGE SCALE GENOMIC DNA]</scope>
    <source>
        <strain evidence="2">ATCC MYA-139 / BCRC 22969 / CBS 8797 / CCRC 22969 / KCTC 17520 / NBRC 10181 / NCYC 3082</strain>
    </source>
</reference>
<dbReference type="Proteomes" id="UP000006310">
    <property type="component" value="Chromosome 1"/>
</dbReference>
<dbReference type="EMBL" id="HE978314">
    <property type="protein sequence ID" value="CCK68319.1"/>
    <property type="molecule type" value="Genomic_DNA"/>
</dbReference>
<accession>J7S2R6</accession>
<evidence type="ECO:0000313" key="1">
    <source>
        <dbReference type="EMBL" id="CCK68319.1"/>
    </source>
</evidence>
<protein>
    <submittedName>
        <fullName evidence="1">Uncharacterized protein</fullName>
    </submittedName>
</protein>
<sequence>MSGSISAELKSKQNECMQSLIEYIDLLALGLKPQNHGARLEDMGCKSSFVSPNNQLTTESSNQHKTLNFLIDEAISELGTGPTENGNLDLSSDWTNRSRFTREIKHCSEYIKNSSEESIFDSNFHKETGFSGLSAVSNQTHTNSRLGVSKLMTIPRRFSEYRDDVVFDSCVDYKDYLPLLNHTASFNKETVGKNTPRQHKGELDLCPKANSCKANTHAKQTRHLTAVPHSYSDWGSLVLNNNSKLENFRKPQAIQSVSTRDCSLGTTEIQSSNKINHGSFSELGSLTCSSKKRFLASTQDTSSTIHTKVFSKKIPDTRVTQYSDCELFNADLLEPNGSTTNGATSAAKRDHPMPKIFERKAFVGTPSVKQAGVVREAPGDLDRYRRTFATHSRVNK</sequence>
<organism evidence="1 2">
    <name type="scientific">Huiozyma naganishii (strain ATCC MYA-139 / BCRC 22969 / CBS 8797 / KCTC 17520 / NBRC 10181 / NCYC 3082 / Yp74L-3)</name>
    <name type="common">Yeast</name>
    <name type="synonym">Kazachstania naganishii</name>
    <dbReference type="NCBI Taxonomy" id="1071383"/>
    <lineage>
        <taxon>Eukaryota</taxon>
        <taxon>Fungi</taxon>
        <taxon>Dikarya</taxon>
        <taxon>Ascomycota</taxon>
        <taxon>Saccharomycotina</taxon>
        <taxon>Saccharomycetes</taxon>
        <taxon>Saccharomycetales</taxon>
        <taxon>Saccharomycetaceae</taxon>
        <taxon>Huiozyma</taxon>
    </lineage>
</organism>
<keyword evidence="2" id="KW-1185">Reference proteome</keyword>
<evidence type="ECO:0000313" key="2">
    <source>
        <dbReference type="Proteomes" id="UP000006310"/>
    </source>
</evidence>
<dbReference type="HOGENOM" id="CLU_696511_0_0_1"/>
<dbReference type="RefSeq" id="XP_022462565.1">
    <property type="nucleotide sequence ID" value="XM_022610985.1"/>
</dbReference>
<dbReference type="AlphaFoldDB" id="J7S2R6"/>
<dbReference type="GeneID" id="34523954"/>
<dbReference type="KEGG" id="kng:KNAG_0A06625"/>
<name>J7S2R6_HUIN7</name>
<gene>
    <name evidence="1" type="primary">KNAG0A06625</name>
    <name evidence="1" type="ordered locus">KNAG_0A06625</name>
</gene>
<reference evidence="1 2" key="1">
    <citation type="journal article" date="2011" name="Proc. Natl. Acad. Sci. U.S.A.">
        <title>Evolutionary erosion of yeast sex chromosomes by mating-type switching accidents.</title>
        <authorList>
            <person name="Gordon J.L."/>
            <person name="Armisen D."/>
            <person name="Proux-Wera E."/>
            <person name="Oheigeartaigh S.S."/>
            <person name="Byrne K.P."/>
            <person name="Wolfe K.H."/>
        </authorList>
    </citation>
    <scope>NUCLEOTIDE SEQUENCE [LARGE SCALE GENOMIC DNA]</scope>
    <source>
        <strain evidence="2">ATCC MYA-139 / BCRC 22969 / CBS 8797 / CCRC 22969 / KCTC 17520 / NBRC 10181 / NCYC 3082</strain>
    </source>
</reference>